<accession>A0A1G6IKE4</accession>
<organism evidence="3 4">
    <name type="scientific">Acinetobacter marinus</name>
    <dbReference type="NCBI Taxonomy" id="281375"/>
    <lineage>
        <taxon>Bacteria</taxon>
        <taxon>Pseudomonadati</taxon>
        <taxon>Pseudomonadota</taxon>
        <taxon>Gammaproteobacteria</taxon>
        <taxon>Moraxellales</taxon>
        <taxon>Moraxellaceae</taxon>
        <taxon>Acinetobacter</taxon>
    </lineage>
</organism>
<feature type="chain" id="PRO_5017389536" evidence="1">
    <location>
        <begin position="28"/>
        <end position="171"/>
    </location>
</feature>
<evidence type="ECO:0000259" key="2">
    <source>
        <dbReference type="Pfam" id="PF07883"/>
    </source>
</evidence>
<dbReference type="InterPro" id="IPR011051">
    <property type="entry name" value="RmlC_Cupin_sf"/>
</dbReference>
<feature type="signal peptide" evidence="1">
    <location>
        <begin position="1"/>
        <end position="27"/>
    </location>
</feature>
<name>A0A1G6IKE4_9GAMM</name>
<feature type="domain" description="Cupin type-2" evidence="2">
    <location>
        <begin position="79"/>
        <end position="144"/>
    </location>
</feature>
<gene>
    <name evidence="3" type="ORF">SAMN05421749_10373</name>
</gene>
<evidence type="ECO:0000256" key="1">
    <source>
        <dbReference type="SAM" id="SignalP"/>
    </source>
</evidence>
<dbReference type="InterPro" id="IPR013096">
    <property type="entry name" value="Cupin_2"/>
</dbReference>
<dbReference type="EMBL" id="FMYK01000003">
    <property type="protein sequence ID" value="SDC06958.1"/>
    <property type="molecule type" value="Genomic_DNA"/>
</dbReference>
<keyword evidence="4" id="KW-1185">Reference proteome</keyword>
<evidence type="ECO:0000313" key="3">
    <source>
        <dbReference type="EMBL" id="SDC06958.1"/>
    </source>
</evidence>
<proteinExistence type="predicted"/>
<dbReference type="PANTHER" id="PTHR43698">
    <property type="entry name" value="RIBD C-TERMINAL DOMAIN CONTAINING PROTEIN"/>
    <property type="match status" value="1"/>
</dbReference>
<dbReference type="Pfam" id="PF07883">
    <property type="entry name" value="Cupin_2"/>
    <property type="match status" value="1"/>
</dbReference>
<dbReference type="AlphaFoldDB" id="A0A1G6IKE4"/>
<reference evidence="4" key="1">
    <citation type="submission" date="2016-09" db="EMBL/GenBank/DDBJ databases">
        <authorList>
            <person name="Varghese N."/>
            <person name="Submissions S."/>
        </authorList>
    </citation>
    <scope>NUCLEOTIDE SEQUENCE [LARGE SCALE GENOMIC DNA]</scope>
    <source>
        <strain evidence="4">ANC 3699</strain>
    </source>
</reference>
<dbReference type="CDD" id="cd02233">
    <property type="entry name" value="cupin_HNL-like"/>
    <property type="match status" value="1"/>
</dbReference>
<dbReference type="Proteomes" id="UP000242317">
    <property type="component" value="Unassembled WGS sequence"/>
</dbReference>
<keyword evidence="1" id="KW-0732">Signal</keyword>
<dbReference type="Gene3D" id="2.60.120.10">
    <property type="entry name" value="Jelly Rolls"/>
    <property type="match status" value="1"/>
</dbReference>
<dbReference type="PANTHER" id="PTHR43698:SF1">
    <property type="entry name" value="BLL4564 PROTEIN"/>
    <property type="match status" value="1"/>
</dbReference>
<evidence type="ECO:0000313" key="4">
    <source>
        <dbReference type="Proteomes" id="UP000242317"/>
    </source>
</evidence>
<protein>
    <submittedName>
        <fullName evidence="3">Cupin domain protein</fullName>
    </submittedName>
</protein>
<sequence length="171" mass="18423">MKTLNSVFTLVLSSVSVLGLSQMSYSATEDQTPPQMQVMPAGSIPSQTAPSQYFSGQAPRLDMSVSTREAPSRLSMASVSFEPSARSNWHTHPAGQMLIVTAGQGYVQSEGGEKITINPGDMVWTPAGVKHWHGATEKNAMTHLAIQESVDGKNVNWLEPVTDAQYAQSKD</sequence>
<dbReference type="InterPro" id="IPR047263">
    <property type="entry name" value="HNL-like_cupin"/>
</dbReference>
<dbReference type="InterPro" id="IPR014710">
    <property type="entry name" value="RmlC-like_jellyroll"/>
</dbReference>
<dbReference type="SUPFAM" id="SSF51182">
    <property type="entry name" value="RmlC-like cupins"/>
    <property type="match status" value="1"/>
</dbReference>
<dbReference type="RefSeq" id="WP_213030466.1">
    <property type="nucleotide sequence ID" value="NZ_FMYK01000003.1"/>
</dbReference>